<dbReference type="InterPro" id="IPR013830">
    <property type="entry name" value="SGNH_hydro"/>
</dbReference>
<gene>
    <name evidence="3" type="ORF">KDK95_21085</name>
</gene>
<organism evidence="3 4">
    <name type="scientific">Actinospica acidithermotolerans</name>
    <dbReference type="NCBI Taxonomy" id="2828514"/>
    <lineage>
        <taxon>Bacteria</taxon>
        <taxon>Bacillati</taxon>
        <taxon>Actinomycetota</taxon>
        <taxon>Actinomycetes</taxon>
        <taxon>Catenulisporales</taxon>
        <taxon>Actinospicaceae</taxon>
        <taxon>Actinospica</taxon>
    </lineage>
</organism>
<dbReference type="GO" id="GO:0016788">
    <property type="term" value="F:hydrolase activity, acting on ester bonds"/>
    <property type="evidence" value="ECO:0007669"/>
    <property type="project" value="InterPro"/>
</dbReference>
<feature type="domain" description="SGNH hydrolase-type esterase" evidence="2">
    <location>
        <begin position="229"/>
        <end position="456"/>
    </location>
</feature>
<dbReference type="RefSeq" id="WP_212519953.1">
    <property type="nucleotide sequence ID" value="NZ_JAGSOH010000067.1"/>
</dbReference>
<dbReference type="Gene3D" id="3.40.50.1110">
    <property type="entry name" value="SGNH hydrolase"/>
    <property type="match status" value="1"/>
</dbReference>
<dbReference type="PANTHER" id="PTHR37981:SF1">
    <property type="entry name" value="SGNH HYDROLASE-TYPE ESTERASE DOMAIN-CONTAINING PROTEIN"/>
    <property type="match status" value="1"/>
</dbReference>
<dbReference type="PANTHER" id="PTHR37981">
    <property type="entry name" value="LIPASE 2"/>
    <property type="match status" value="1"/>
</dbReference>
<keyword evidence="1" id="KW-0472">Membrane</keyword>
<keyword evidence="4" id="KW-1185">Reference proteome</keyword>
<feature type="transmembrane region" description="Helical" evidence="1">
    <location>
        <begin position="136"/>
        <end position="158"/>
    </location>
</feature>
<dbReference type="EMBL" id="JAGSOH010000067">
    <property type="protein sequence ID" value="MBR7828817.1"/>
    <property type="molecule type" value="Genomic_DNA"/>
</dbReference>
<keyword evidence="3" id="KW-0378">Hydrolase</keyword>
<evidence type="ECO:0000313" key="3">
    <source>
        <dbReference type="EMBL" id="MBR7828817.1"/>
    </source>
</evidence>
<protein>
    <submittedName>
        <fullName evidence="3">SGNH/GDSL hydrolase family protein</fullName>
    </submittedName>
</protein>
<evidence type="ECO:0000256" key="1">
    <source>
        <dbReference type="SAM" id="Phobius"/>
    </source>
</evidence>
<dbReference type="InterPro" id="IPR036514">
    <property type="entry name" value="SGNH_hydro_sf"/>
</dbReference>
<dbReference type="InterPro" id="IPR037460">
    <property type="entry name" value="SEST-like"/>
</dbReference>
<feature type="transmembrane region" description="Helical" evidence="1">
    <location>
        <begin position="25"/>
        <end position="44"/>
    </location>
</feature>
<name>A0A941EE59_9ACTN</name>
<keyword evidence="1" id="KW-0812">Transmembrane</keyword>
<proteinExistence type="predicted"/>
<dbReference type="SUPFAM" id="SSF52266">
    <property type="entry name" value="SGNH hydrolase"/>
    <property type="match status" value="1"/>
</dbReference>
<accession>A0A941EE59</accession>
<sequence length="485" mass="50409">MKRLPYPHLHLPFLDQRRRRRVRRLLLGGVALLALATVASWLALLVTPAQSVSTAGQTIQVGAAQPTLALSGPGELDLFGQSMPTVLQFNGLIRPKLELTHISLDNQLAQFVQVSASKHNATGDLSSVLVNGWEHYFAWQTLIAGAFAVVLLLAVAGVRRYPHRTTIKIVAFGTMAAVAINVGFVVAFAAGAPGTLRRVHSLEDLVGSSPVGAAPKPVGASLPGVQAVVLGDSTAAGLGNPLVKNPSALDRACGRSGDAYAADLAAVNGWNVLNLACSGATVADGILGAQTLSTAIAAPQFGVLEQASHASVVIVSIGANDLQWQAMAAMCAMGPSCDDQATGAMFQANLATFTQNYFQLLHDLAALPAHPHVLINEYFKPFGANVSCLASEGITAAKSDILLSRLATLNQVLADGAKTFSFSTVQPDFTGHELCTGQPFVQGLHDSAPMHPNTAGELAIALADQQALSKLAATQAVMAESTGSQ</sequence>
<comment type="caution">
    <text evidence="3">The sequence shown here is derived from an EMBL/GenBank/DDBJ whole genome shotgun (WGS) entry which is preliminary data.</text>
</comment>
<evidence type="ECO:0000313" key="4">
    <source>
        <dbReference type="Proteomes" id="UP000676325"/>
    </source>
</evidence>
<dbReference type="Pfam" id="PF13472">
    <property type="entry name" value="Lipase_GDSL_2"/>
    <property type="match status" value="1"/>
</dbReference>
<dbReference type="Proteomes" id="UP000676325">
    <property type="component" value="Unassembled WGS sequence"/>
</dbReference>
<keyword evidence="1" id="KW-1133">Transmembrane helix</keyword>
<evidence type="ECO:0000259" key="2">
    <source>
        <dbReference type="Pfam" id="PF13472"/>
    </source>
</evidence>
<dbReference type="AlphaFoldDB" id="A0A941EE59"/>
<reference evidence="3" key="1">
    <citation type="submission" date="2021-04" db="EMBL/GenBank/DDBJ databases">
        <title>Genome based classification of Actinospica acidithermotolerans sp. nov., an actinobacterium isolated from an Indonesian hot spring.</title>
        <authorList>
            <person name="Kusuma A.B."/>
            <person name="Putra K.E."/>
            <person name="Nafisah S."/>
            <person name="Loh J."/>
            <person name="Nouioui I."/>
            <person name="Goodfellow M."/>
        </authorList>
    </citation>
    <scope>NUCLEOTIDE SEQUENCE</scope>
    <source>
        <strain evidence="3">MGRD01-02</strain>
    </source>
</reference>
<dbReference type="GO" id="GO:0006629">
    <property type="term" value="P:lipid metabolic process"/>
    <property type="evidence" value="ECO:0007669"/>
    <property type="project" value="TreeGrafter"/>
</dbReference>
<feature type="transmembrane region" description="Helical" evidence="1">
    <location>
        <begin position="170"/>
        <end position="192"/>
    </location>
</feature>